<evidence type="ECO:0008006" key="3">
    <source>
        <dbReference type="Google" id="ProtNLM"/>
    </source>
</evidence>
<dbReference type="GO" id="GO:0016020">
    <property type="term" value="C:membrane"/>
    <property type="evidence" value="ECO:0007669"/>
    <property type="project" value="InterPro"/>
</dbReference>
<gene>
    <name evidence="1" type="ORF">NUZ5A_20229</name>
</gene>
<evidence type="ECO:0000313" key="1">
    <source>
        <dbReference type="EMBL" id="CAE6486918.1"/>
    </source>
</evidence>
<proteinExistence type="predicted"/>
<dbReference type="InterPro" id="IPR043148">
    <property type="entry name" value="TagF_C"/>
</dbReference>
<dbReference type="Proteomes" id="UP000655759">
    <property type="component" value="Unassembled WGS sequence"/>
</dbReference>
<comment type="caution">
    <text evidence="1">The sequence shown here is derived from an EMBL/GenBank/DDBJ whole genome shotgun (WGS) entry which is preliminary data.</text>
</comment>
<accession>A0A812EWJ6</accession>
<sequence length="623" mass="72714">MFCEVVVKKTENLKNILRYISGFGKDVLVITQSNDNRYLKTAEIDARSLLEICPEISEINSNAISSACRKLEQYRKILNGIHYDGIPVFELLEQFILEELILLEKTSHALELKRNIVFIFDQFSFSCFALLKIAEEQGFTVPDNRVTVLADKIDIIEANDDHENVVRSIQINLAKKIMSRSKTELGKIILKQAINRLKNFNQTELFNEIERKIRNYGRKFDLMFFLTTDIDDFLIPYYKIIKRCSNSRLSYVVVSVDLSTRECLKNQKIDFVDLFDEVYFMHNQIKKTKDFENICQKLEERCRDNSAYVLCIERMSSMIKAKLAHVLSIALIVRFLLERYSTKVACIGIDGSILANTVSWLSKKKNVHTISIEPGILNLRLERKNLYKADKICIYGRQGYEVLKELGYDERRIVITGNPRYDDILQFDSLQIEKILQKTHGIKKEIKKILIAMSRWHDNDVEWIVELAQKLDSNYEIIIKIHPIYLTQNVDVDRNIVNSIKTKIQNKKIHFIYDINSSYLLQTAQLVITDYSNVGIEAMLRRIPLVVVNFAREDTKYMQKFYETGLATYAETVDEIIAMINNVSDKTHINNINDFQRIVELYNYKNDGNATERIYELILSEIR</sequence>
<organism evidence="1 2">
    <name type="scientific">Candidatus Nitrosotenuis uzonensis</name>
    <dbReference type="NCBI Taxonomy" id="1407055"/>
    <lineage>
        <taxon>Archaea</taxon>
        <taxon>Nitrososphaerota</taxon>
        <taxon>Candidatus Nitrosotenuis</taxon>
    </lineage>
</organism>
<dbReference type="AlphaFoldDB" id="A0A812EWJ6"/>
<dbReference type="SUPFAM" id="SSF53756">
    <property type="entry name" value="UDP-Glycosyltransferase/glycogen phosphorylase"/>
    <property type="match status" value="1"/>
</dbReference>
<dbReference type="EMBL" id="CAJNAQ010000002">
    <property type="protein sequence ID" value="CAE6486918.1"/>
    <property type="molecule type" value="Genomic_DNA"/>
</dbReference>
<evidence type="ECO:0000313" key="2">
    <source>
        <dbReference type="Proteomes" id="UP000655759"/>
    </source>
</evidence>
<protein>
    <recommendedName>
        <fullName evidence="3">UDP-N-acetylglucosamine 2-epimerase domain-containing protein</fullName>
    </recommendedName>
</protein>
<dbReference type="Pfam" id="PF04464">
    <property type="entry name" value="Glyphos_transf"/>
    <property type="match status" value="1"/>
</dbReference>
<dbReference type="GO" id="GO:0047355">
    <property type="term" value="F:CDP-glycerol glycerophosphotransferase activity"/>
    <property type="evidence" value="ECO:0007669"/>
    <property type="project" value="InterPro"/>
</dbReference>
<dbReference type="Gene3D" id="3.40.50.12580">
    <property type="match status" value="1"/>
</dbReference>
<name>A0A812EWJ6_9ARCH</name>
<reference evidence="1" key="1">
    <citation type="submission" date="2021-02" db="EMBL/GenBank/DDBJ databases">
        <authorList>
            <person name="Han P."/>
        </authorList>
    </citation>
    <scope>NUCLEOTIDE SEQUENCE</scope>
    <source>
        <strain evidence="1">Candidatus Nitrosotenuis uzonensis 5A</strain>
    </source>
</reference>
<dbReference type="InterPro" id="IPR007554">
    <property type="entry name" value="Glycerophosphate_synth"/>
</dbReference>